<name>A0A2I6S8Z8_9RHOO</name>
<sequence>MPHGFVAAALQGRGIDVHGGAQTLDVLDVRDAAELLACAMLLPFDACSPVLNAGSARPVSIEQLAHLTTQIALDTRGLKVPVRAVPAGPMPSFGMTNALAREHLGWQPRHDLRDIFAEAFDQIDPPA</sequence>
<gene>
    <name evidence="1" type="ORF">C0099_12800</name>
</gene>
<dbReference type="Gene3D" id="3.40.50.720">
    <property type="entry name" value="NAD(P)-binding Rossmann-like Domain"/>
    <property type="match status" value="1"/>
</dbReference>
<proteinExistence type="predicted"/>
<keyword evidence="2" id="KW-1185">Reference proteome</keyword>
<organism evidence="1 2">
    <name type="scientific">Pseudazoarcus pumilus</name>
    <dbReference type="NCBI Taxonomy" id="2067960"/>
    <lineage>
        <taxon>Bacteria</taxon>
        <taxon>Pseudomonadati</taxon>
        <taxon>Pseudomonadota</taxon>
        <taxon>Betaproteobacteria</taxon>
        <taxon>Rhodocyclales</taxon>
        <taxon>Zoogloeaceae</taxon>
        <taxon>Pseudazoarcus</taxon>
    </lineage>
</organism>
<dbReference type="AlphaFoldDB" id="A0A2I6S8Z8"/>
<reference evidence="1 2" key="1">
    <citation type="submission" date="2018-01" db="EMBL/GenBank/DDBJ databases">
        <authorList>
            <person name="Fu G.-Y."/>
        </authorList>
    </citation>
    <scope>NUCLEOTIDE SEQUENCE [LARGE SCALE GENOMIC DNA]</scope>
    <source>
        <strain evidence="1 2">SY39</strain>
    </source>
</reference>
<evidence type="ECO:0000313" key="2">
    <source>
        <dbReference type="Proteomes" id="UP000242205"/>
    </source>
</evidence>
<evidence type="ECO:0008006" key="3">
    <source>
        <dbReference type="Google" id="ProtNLM"/>
    </source>
</evidence>
<dbReference type="SUPFAM" id="SSF51735">
    <property type="entry name" value="NAD(P)-binding Rossmann-fold domains"/>
    <property type="match status" value="1"/>
</dbReference>
<dbReference type="Proteomes" id="UP000242205">
    <property type="component" value="Chromosome"/>
</dbReference>
<evidence type="ECO:0000313" key="1">
    <source>
        <dbReference type="EMBL" id="AUN95734.1"/>
    </source>
</evidence>
<accession>A0A2I6S8Z8</accession>
<protein>
    <recommendedName>
        <fullName evidence="3">NAD(P)-binding domain-containing protein</fullName>
    </recommendedName>
</protein>
<dbReference type="EMBL" id="CP025682">
    <property type="protein sequence ID" value="AUN95734.1"/>
    <property type="molecule type" value="Genomic_DNA"/>
</dbReference>
<dbReference type="KEGG" id="atw:C0099_12800"/>
<dbReference type="OrthoDB" id="9769113at2"/>
<dbReference type="InterPro" id="IPR036291">
    <property type="entry name" value="NAD(P)-bd_dom_sf"/>
</dbReference>